<evidence type="ECO:0000256" key="1">
    <source>
        <dbReference type="ARBA" id="ARBA00004496"/>
    </source>
</evidence>
<dbReference type="SUPFAM" id="SSF52540">
    <property type="entry name" value="P-loop containing nucleoside triphosphate hydrolases"/>
    <property type="match status" value="1"/>
</dbReference>
<dbReference type="EMBL" id="VBOY01000014">
    <property type="protein sequence ID" value="TMQ68168.1"/>
    <property type="molecule type" value="Genomic_DNA"/>
</dbReference>
<dbReference type="Gene3D" id="3.40.50.300">
    <property type="entry name" value="P-loop containing nucleotide triphosphate hydrolases"/>
    <property type="match status" value="1"/>
</dbReference>
<keyword evidence="7" id="KW-0547">Nucleotide-binding</keyword>
<evidence type="ECO:0000256" key="10">
    <source>
        <dbReference type="ARBA" id="ARBA00032441"/>
    </source>
</evidence>
<comment type="subcellular location">
    <subcellularLocation>
        <location evidence="1">Cytoplasm</location>
    </subcellularLocation>
</comment>
<evidence type="ECO:0000313" key="12">
    <source>
        <dbReference type="Proteomes" id="UP000316609"/>
    </source>
</evidence>
<dbReference type="InterPro" id="IPR027417">
    <property type="entry name" value="P-loop_NTPase"/>
</dbReference>
<accession>A0A538TX30</accession>
<comment type="caution">
    <text evidence="11">The sequence shown here is derived from an EMBL/GenBank/DDBJ whole genome shotgun (WGS) entry which is preliminary data.</text>
</comment>
<keyword evidence="4" id="KW-0963">Cytoplasm</keyword>
<keyword evidence="8" id="KW-0067">ATP-binding</keyword>
<name>A0A538TX30_UNCEI</name>
<keyword evidence="9" id="KW-0460">Magnesium</keyword>
<dbReference type="Proteomes" id="UP000316609">
    <property type="component" value="Unassembled WGS sequence"/>
</dbReference>
<dbReference type="Pfam" id="PF02367">
    <property type="entry name" value="TsaE"/>
    <property type="match status" value="1"/>
</dbReference>
<evidence type="ECO:0000256" key="2">
    <source>
        <dbReference type="ARBA" id="ARBA00007599"/>
    </source>
</evidence>
<dbReference type="NCBIfam" id="TIGR00150">
    <property type="entry name" value="T6A_YjeE"/>
    <property type="match status" value="1"/>
</dbReference>
<keyword evidence="5" id="KW-0819">tRNA processing</keyword>
<dbReference type="PANTHER" id="PTHR33540">
    <property type="entry name" value="TRNA THREONYLCARBAMOYLADENOSINE BIOSYNTHESIS PROTEIN TSAE"/>
    <property type="match status" value="1"/>
</dbReference>
<dbReference type="GO" id="GO:0016740">
    <property type="term" value="F:transferase activity"/>
    <property type="evidence" value="ECO:0007669"/>
    <property type="project" value="UniProtKB-KW"/>
</dbReference>
<organism evidence="11 12">
    <name type="scientific">Eiseniibacteriota bacterium</name>
    <dbReference type="NCBI Taxonomy" id="2212470"/>
    <lineage>
        <taxon>Bacteria</taxon>
        <taxon>Candidatus Eiseniibacteriota</taxon>
    </lineage>
</organism>
<evidence type="ECO:0000256" key="4">
    <source>
        <dbReference type="ARBA" id="ARBA00022490"/>
    </source>
</evidence>
<dbReference type="GO" id="GO:0002949">
    <property type="term" value="P:tRNA threonylcarbamoyladenosine modification"/>
    <property type="evidence" value="ECO:0007669"/>
    <property type="project" value="InterPro"/>
</dbReference>
<dbReference type="PANTHER" id="PTHR33540:SF2">
    <property type="entry name" value="TRNA THREONYLCARBAMOYLADENOSINE BIOSYNTHESIS PROTEIN TSAE"/>
    <property type="match status" value="1"/>
</dbReference>
<protein>
    <recommendedName>
        <fullName evidence="3">tRNA threonylcarbamoyladenosine biosynthesis protein TsaE</fullName>
    </recommendedName>
    <alternativeName>
        <fullName evidence="10">t(6)A37 threonylcarbamoyladenosine biosynthesis protein TsaE</fullName>
    </alternativeName>
</protein>
<evidence type="ECO:0000256" key="3">
    <source>
        <dbReference type="ARBA" id="ARBA00019010"/>
    </source>
</evidence>
<dbReference type="AlphaFoldDB" id="A0A538TX30"/>
<evidence type="ECO:0000313" key="11">
    <source>
        <dbReference type="EMBL" id="TMQ68168.1"/>
    </source>
</evidence>
<keyword evidence="11" id="KW-0808">Transferase</keyword>
<proteinExistence type="inferred from homology"/>
<evidence type="ECO:0000256" key="7">
    <source>
        <dbReference type="ARBA" id="ARBA00022741"/>
    </source>
</evidence>
<gene>
    <name evidence="11" type="primary">tsaE</name>
    <name evidence="11" type="ORF">E6K78_02245</name>
</gene>
<keyword evidence="6" id="KW-0479">Metal-binding</keyword>
<dbReference type="InterPro" id="IPR003442">
    <property type="entry name" value="T6A_TsaE"/>
</dbReference>
<dbReference type="GO" id="GO:0046872">
    <property type="term" value="F:metal ion binding"/>
    <property type="evidence" value="ECO:0007669"/>
    <property type="project" value="UniProtKB-KW"/>
</dbReference>
<evidence type="ECO:0000256" key="8">
    <source>
        <dbReference type="ARBA" id="ARBA00022840"/>
    </source>
</evidence>
<comment type="similarity">
    <text evidence="2">Belongs to the TsaE family.</text>
</comment>
<dbReference type="GO" id="GO:0005737">
    <property type="term" value="C:cytoplasm"/>
    <property type="evidence" value="ECO:0007669"/>
    <property type="project" value="UniProtKB-SubCell"/>
</dbReference>
<evidence type="ECO:0000256" key="6">
    <source>
        <dbReference type="ARBA" id="ARBA00022723"/>
    </source>
</evidence>
<sequence>MTGIEAGQTPARIARAEAETRRLGELLAPHLALGDVVALMGPLGAGKTCFVAGLAHGLGYGSRVRSPSFSLVNEYTGRILLVHLDLYRLAAGEVESLGLEEYLERGALAVEWGERLPARWRGDALELSFEIVGQARRIRATAQSGRGIELCSALGAAFDLAKAEAEEP</sequence>
<reference evidence="11 12" key="1">
    <citation type="journal article" date="2019" name="Nat. Microbiol.">
        <title>Mediterranean grassland soil C-N compound turnover is dependent on rainfall and depth, and is mediated by genomically divergent microorganisms.</title>
        <authorList>
            <person name="Diamond S."/>
            <person name="Andeer P.F."/>
            <person name="Li Z."/>
            <person name="Crits-Christoph A."/>
            <person name="Burstein D."/>
            <person name="Anantharaman K."/>
            <person name="Lane K.R."/>
            <person name="Thomas B.C."/>
            <person name="Pan C."/>
            <person name="Northen T.R."/>
            <person name="Banfield J.F."/>
        </authorList>
    </citation>
    <scope>NUCLEOTIDE SEQUENCE [LARGE SCALE GENOMIC DNA]</scope>
    <source>
        <strain evidence="11">WS_8</strain>
    </source>
</reference>
<evidence type="ECO:0000256" key="5">
    <source>
        <dbReference type="ARBA" id="ARBA00022694"/>
    </source>
</evidence>
<dbReference type="GO" id="GO:0005524">
    <property type="term" value="F:ATP binding"/>
    <property type="evidence" value="ECO:0007669"/>
    <property type="project" value="UniProtKB-KW"/>
</dbReference>
<evidence type="ECO:0000256" key="9">
    <source>
        <dbReference type="ARBA" id="ARBA00022842"/>
    </source>
</evidence>